<evidence type="ECO:0000256" key="6">
    <source>
        <dbReference type="SAM" id="MobiDB-lite"/>
    </source>
</evidence>
<feature type="transmembrane region" description="Helical" evidence="7">
    <location>
        <begin position="757"/>
        <end position="776"/>
    </location>
</feature>
<feature type="region of interest" description="Disordered" evidence="6">
    <location>
        <begin position="670"/>
        <end position="693"/>
    </location>
</feature>
<feature type="compositionally biased region" description="Basic and acidic residues" evidence="6">
    <location>
        <begin position="684"/>
        <end position="693"/>
    </location>
</feature>
<evidence type="ECO:0000313" key="10">
    <source>
        <dbReference type="Proteomes" id="UP001205560"/>
    </source>
</evidence>
<dbReference type="RefSeq" id="WP_258843430.1">
    <property type="nucleotide sequence ID" value="NZ_JANUGX010000001.1"/>
</dbReference>
<sequence>MLTKLICRVVHLSSRHPWVVLGAFALLVLLAGLYTARHFAINTDVAKLIEADTPWTRRDAAIAAAFPNRSDTTLAVVRAPAPEFAAQAARELAERLHAQPQRFHSVSLGAGSEFFRHNGLLYLDLPQLQTLSGQLLDARPLLNALARDPSLRGLANLLSVSLLTPLQTGQLTLPGMAPLLWRSADTVEGVLVGRPAALSWQNLVDADPAAVEPGLVEVRPALDYSELLPGAPSSEAIRAAARDLRLHERYGAGVALTGPIPLSDDEFASLQEGSPLTGALPVVVVLVLLWRALRATKLVLALCLVMLGGLVLTAALGLLMVGALNLISVAFAILFVGLGIDFGIQFGMRFRELRREIPSTHAALLAAARAIALPLALAAAATALGFLAFLPTAYRGVAELGQIAGVGILFVALPACLTVLPALIQLIDPPPSRAAPGYPWLAPVDRALQTHRRTLLAATLALVIAGIPLLWRLEFDFNPLHLKNPRSESMATLASLSRGTDIGIDNVQVLAASLADAQAMAARLERLPEVGGAMTAASLIPEAQPEKLQAVAAVAARLLPVLAQQPAAPATDPQRVAALRTAAQALRNAALDHPGPGAAPARRLSRALTALANADAAARERAERALAGPLRLALDTLRLALQPGPVTLATLPAEMKGSWIAADGRALVDVSPKRAPGTGPTGQRKADSEDHGDQRLQRFTDAVLRVAPEASGGPISVRHAADLIVEAFVQAALLAVLTITLLLWLSFRRFGDVMLTMLPLLVSSLVTLEACVLLGIELNFANIIALPLLLGVGVAFKIYYIMAWRAGHPAQLEHPLTQAIILSAAATGTAFGSLWLSNHAGTASMGKLLALSLVCTLIGAVFFQPILLGKPRVSPPSPRSEEKTP</sequence>
<feature type="transmembrane region" description="Helical" evidence="7">
    <location>
        <begin position="782"/>
        <end position="804"/>
    </location>
</feature>
<evidence type="ECO:0000256" key="7">
    <source>
        <dbReference type="SAM" id="Phobius"/>
    </source>
</evidence>
<dbReference type="Gene3D" id="1.20.1640.10">
    <property type="entry name" value="Multidrug efflux transporter AcrB transmembrane domain"/>
    <property type="match status" value="2"/>
</dbReference>
<evidence type="ECO:0000256" key="2">
    <source>
        <dbReference type="ARBA" id="ARBA00022475"/>
    </source>
</evidence>
<feature type="transmembrane region" description="Helical" evidence="7">
    <location>
        <begin position="727"/>
        <end position="745"/>
    </location>
</feature>
<evidence type="ECO:0000256" key="1">
    <source>
        <dbReference type="ARBA" id="ARBA00004651"/>
    </source>
</evidence>
<dbReference type="EMBL" id="JANUGX010000001">
    <property type="protein sequence ID" value="MCS0587593.1"/>
    <property type="molecule type" value="Genomic_DNA"/>
</dbReference>
<evidence type="ECO:0000313" key="9">
    <source>
        <dbReference type="EMBL" id="MCS0587593.1"/>
    </source>
</evidence>
<evidence type="ECO:0000259" key="8">
    <source>
        <dbReference type="Pfam" id="PF03176"/>
    </source>
</evidence>
<evidence type="ECO:0000256" key="5">
    <source>
        <dbReference type="ARBA" id="ARBA00023136"/>
    </source>
</evidence>
<feature type="transmembrane region" description="Helical" evidence="7">
    <location>
        <begin position="455"/>
        <end position="473"/>
    </location>
</feature>
<feature type="transmembrane region" description="Helical" evidence="7">
    <location>
        <begin position="816"/>
        <end position="836"/>
    </location>
</feature>
<feature type="transmembrane region" description="Helical" evidence="7">
    <location>
        <begin position="402"/>
        <end position="424"/>
    </location>
</feature>
<accession>A0ABT2A078</accession>
<comment type="caution">
    <text evidence="9">The sequence shown here is derived from an EMBL/GenBank/DDBJ whole genome shotgun (WGS) entry which is preliminary data.</text>
</comment>
<evidence type="ECO:0000256" key="3">
    <source>
        <dbReference type="ARBA" id="ARBA00022692"/>
    </source>
</evidence>
<dbReference type="InterPro" id="IPR017841">
    <property type="entry name" value="Hopanoid_biosynth_HpnN"/>
</dbReference>
<gene>
    <name evidence="9" type="ORF">NX782_00065</name>
</gene>
<name>A0ABT2A078_9BURK</name>
<keyword evidence="3 7" id="KW-0812">Transmembrane</keyword>
<feature type="domain" description="Membrane transport protein MMPL" evidence="8">
    <location>
        <begin position="233"/>
        <end position="427"/>
    </location>
</feature>
<organism evidence="9 10">
    <name type="scientific">Massilia norwichensis</name>
    <dbReference type="NCBI Taxonomy" id="1442366"/>
    <lineage>
        <taxon>Bacteria</taxon>
        <taxon>Pseudomonadati</taxon>
        <taxon>Pseudomonadota</taxon>
        <taxon>Betaproteobacteria</taxon>
        <taxon>Burkholderiales</taxon>
        <taxon>Oxalobacteraceae</taxon>
        <taxon>Telluria group</taxon>
        <taxon>Massilia</taxon>
    </lineage>
</organism>
<comment type="subcellular location">
    <subcellularLocation>
        <location evidence="1">Cell membrane</location>
        <topology evidence="1">Multi-pass membrane protein</topology>
    </subcellularLocation>
</comment>
<feature type="transmembrane region" description="Helical" evidence="7">
    <location>
        <begin position="298"/>
        <end position="320"/>
    </location>
</feature>
<dbReference type="InterPro" id="IPR050545">
    <property type="entry name" value="Mycobact_MmpL"/>
</dbReference>
<dbReference type="SUPFAM" id="SSF82866">
    <property type="entry name" value="Multidrug efflux transporter AcrB transmembrane domain"/>
    <property type="match status" value="2"/>
</dbReference>
<reference evidence="9 10" key="1">
    <citation type="submission" date="2022-08" db="EMBL/GenBank/DDBJ databases">
        <title>Reclassification of Massilia species as members of the genera Telluria, Duganella, Pseudoduganella, Mokoshia gen. nov. and Zemynaea gen. nov. using orthogonal and non-orthogonal genome-based approaches.</title>
        <authorList>
            <person name="Bowman J.P."/>
        </authorList>
    </citation>
    <scope>NUCLEOTIDE SEQUENCE [LARGE SCALE GENOMIC DNA]</scope>
    <source>
        <strain evidence="9 10">LMG 28164</strain>
    </source>
</reference>
<feature type="transmembrane region" description="Helical" evidence="7">
    <location>
        <begin position="848"/>
        <end position="869"/>
    </location>
</feature>
<evidence type="ECO:0000256" key="4">
    <source>
        <dbReference type="ARBA" id="ARBA00022989"/>
    </source>
</evidence>
<dbReference type="PANTHER" id="PTHR33406:SF13">
    <property type="entry name" value="MEMBRANE PROTEIN YDFJ"/>
    <property type="match status" value="1"/>
</dbReference>
<dbReference type="PANTHER" id="PTHR33406">
    <property type="entry name" value="MEMBRANE PROTEIN MJ1562-RELATED"/>
    <property type="match status" value="1"/>
</dbReference>
<keyword evidence="2" id="KW-1003">Cell membrane</keyword>
<keyword evidence="10" id="KW-1185">Reference proteome</keyword>
<keyword evidence="4 7" id="KW-1133">Transmembrane helix</keyword>
<feature type="transmembrane region" description="Helical" evidence="7">
    <location>
        <begin position="326"/>
        <end position="344"/>
    </location>
</feature>
<feature type="transmembrane region" description="Helical" evidence="7">
    <location>
        <begin position="364"/>
        <end position="390"/>
    </location>
</feature>
<dbReference type="Proteomes" id="UP001205560">
    <property type="component" value="Unassembled WGS sequence"/>
</dbReference>
<dbReference type="NCBIfam" id="TIGR03480">
    <property type="entry name" value="HpnN"/>
    <property type="match status" value="1"/>
</dbReference>
<dbReference type="Pfam" id="PF03176">
    <property type="entry name" value="MMPL"/>
    <property type="match status" value="1"/>
</dbReference>
<protein>
    <submittedName>
        <fullName evidence="9">MMPL family transporter</fullName>
    </submittedName>
</protein>
<proteinExistence type="predicted"/>
<dbReference type="InterPro" id="IPR004869">
    <property type="entry name" value="MMPL_dom"/>
</dbReference>
<keyword evidence="5 7" id="KW-0472">Membrane</keyword>